<keyword evidence="7 10" id="KW-0675">Receptor</keyword>
<keyword evidence="5 11" id="KW-0472">Membrane</keyword>
<evidence type="ECO:0000256" key="4">
    <source>
        <dbReference type="ARBA" id="ARBA00023040"/>
    </source>
</evidence>
<dbReference type="GO" id="GO:0016493">
    <property type="term" value="F:C-C chemokine receptor activity"/>
    <property type="evidence" value="ECO:0007669"/>
    <property type="project" value="TreeGrafter"/>
</dbReference>
<dbReference type="PANTHER" id="PTHR10489:SF954">
    <property type="entry name" value="G PROTEIN-COUPLED RECEPTOR 25"/>
    <property type="match status" value="1"/>
</dbReference>
<keyword evidence="6" id="KW-1015">Disulfide bond</keyword>
<evidence type="ECO:0000256" key="11">
    <source>
        <dbReference type="SAM" id="Phobius"/>
    </source>
</evidence>
<comment type="similarity">
    <text evidence="10">Belongs to the G-protein coupled receptor 1 family.</text>
</comment>
<evidence type="ECO:0000313" key="13">
    <source>
        <dbReference type="EMBL" id="KAK2861057.1"/>
    </source>
</evidence>
<dbReference type="GO" id="GO:0007204">
    <property type="term" value="P:positive regulation of cytosolic calcium ion concentration"/>
    <property type="evidence" value="ECO:0007669"/>
    <property type="project" value="TreeGrafter"/>
</dbReference>
<dbReference type="AlphaFoldDB" id="A0AA88NQL8"/>
<keyword evidence="8" id="KW-0325">Glycoprotein</keyword>
<keyword evidence="4 10" id="KW-0297">G-protein coupled receptor</keyword>
<feature type="transmembrane region" description="Helical" evidence="11">
    <location>
        <begin position="260"/>
        <end position="280"/>
    </location>
</feature>
<evidence type="ECO:0000256" key="8">
    <source>
        <dbReference type="ARBA" id="ARBA00023180"/>
    </source>
</evidence>
<protein>
    <recommendedName>
        <fullName evidence="12">G-protein coupled receptors family 1 profile domain-containing protein</fullName>
    </recommendedName>
</protein>
<dbReference type="PROSITE" id="PS00237">
    <property type="entry name" value="G_PROTEIN_RECEP_F1_1"/>
    <property type="match status" value="1"/>
</dbReference>
<keyword evidence="3 11" id="KW-1133">Transmembrane helix</keyword>
<evidence type="ECO:0000259" key="12">
    <source>
        <dbReference type="PROSITE" id="PS50262"/>
    </source>
</evidence>
<sequence>MTSSTEMAFFHTTMENHTVDLNDHFFEDYYADLNDTVIPTSVTAVKEQPLSMSHIYLPMFYFIMFFAGFTGNLFVIIIIGNRHKKNARLVDTFVLNLALADLVFVFTLPLWAVSAGKHNQWPFGEPMCKISSYVIAVNRFSNIFFLTCMSVDRYLAIVRLMDSHFLRSSKCIHLTCGVVWGLSLILGTPSLVYRGLIEGDFCIDDLDSSFFQGMILLSVFLTFVLPVLIILLCYGSIVVKLRHHCVSAGNSRAEARCRHSLKIVFTIVIVFLVSWLPYNMLRTIQVLCKISDIRLNDDTYMYLARGLIISSCLAFLNSCLNPVIYLFLDKHFRRSAAAQCKSCTGKGDIQQSYMSSNSTASNGLSESLGSTALRGHLFSLTQKK</sequence>
<dbReference type="GO" id="GO:0019957">
    <property type="term" value="F:C-C chemokine binding"/>
    <property type="evidence" value="ECO:0007669"/>
    <property type="project" value="TreeGrafter"/>
</dbReference>
<evidence type="ECO:0000256" key="3">
    <source>
        <dbReference type="ARBA" id="ARBA00022989"/>
    </source>
</evidence>
<name>A0AA88NQL8_TACVA</name>
<evidence type="ECO:0000256" key="1">
    <source>
        <dbReference type="ARBA" id="ARBA00004141"/>
    </source>
</evidence>
<evidence type="ECO:0000256" key="10">
    <source>
        <dbReference type="RuleBase" id="RU000688"/>
    </source>
</evidence>
<dbReference type="PROSITE" id="PS50262">
    <property type="entry name" value="G_PROTEIN_RECEP_F1_2"/>
    <property type="match status" value="1"/>
</dbReference>
<evidence type="ECO:0000256" key="2">
    <source>
        <dbReference type="ARBA" id="ARBA00022692"/>
    </source>
</evidence>
<dbReference type="EMBL" id="JAVHJS010000004">
    <property type="protein sequence ID" value="KAK2861057.1"/>
    <property type="molecule type" value="Genomic_DNA"/>
</dbReference>
<comment type="subcellular location">
    <subcellularLocation>
        <location evidence="1">Membrane</location>
        <topology evidence="1">Multi-pass membrane protein</topology>
    </subcellularLocation>
</comment>
<evidence type="ECO:0000313" key="14">
    <source>
        <dbReference type="Proteomes" id="UP001187315"/>
    </source>
</evidence>
<dbReference type="PRINTS" id="PR00241">
    <property type="entry name" value="ANGIOTENSINR"/>
</dbReference>
<feature type="transmembrane region" description="Helical" evidence="11">
    <location>
        <begin position="172"/>
        <end position="193"/>
    </location>
</feature>
<accession>A0AA88NQL8</accession>
<dbReference type="SUPFAM" id="SSF81321">
    <property type="entry name" value="Family A G protein-coupled receptor-like"/>
    <property type="match status" value="1"/>
</dbReference>
<evidence type="ECO:0000256" key="7">
    <source>
        <dbReference type="ARBA" id="ARBA00023170"/>
    </source>
</evidence>
<dbReference type="InterPro" id="IPR000248">
    <property type="entry name" value="ATII_rcpt"/>
</dbReference>
<feature type="domain" description="G-protein coupled receptors family 1 profile" evidence="12">
    <location>
        <begin position="71"/>
        <end position="325"/>
    </location>
</feature>
<feature type="transmembrane region" description="Helical" evidence="11">
    <location>
        <begin position="213"/>
        <end position="239"/>
    </location>
</feature>
<dbReference type="InterPro" id="IPR050119">
    <property type="entry name" value="CCR1-9-like"/>
</dbReference>
<dbReference type="GO" id="GO:0060326">
    <property type="term" value="P:cell chemotaxis"/>
    <property type="evidence" value="ECO:0007669"/>
    <property type="project" value="TreeGrafter"/>
</dbReference>
<dbReference type="PRINTS" id="PR00237">
    <property type="entry name" value="GPCRRHODOPSN"/>
</dbReference>
<dbReference type="GO" id="GO:0009897">
    <property type="term" value="C:external side of plasma membrane"/>
    <property type="evidence" value="ECO:0007669"/>
    <property type="project" value="TreeGrafter"/>
</dbReference>
<dbReference type="CDD" id="cd15193">
    <property type="entry name" value="7tmA_GPR25"/>
    <property type="match status" value="1"/>
</dbReference>
<dbReference type="InterPro" id="IPR000276">
    <property type="entry name" value="GPCR_Rhodpsn"/>
</dbReference>
<keyword evidence="2 10" id="KW-0812">Transmembrane</keyword>
<evidence type="ECO:0000256" key="9">
    <source>
        <dbReference type="ARBA" id="ARBA00023224"/>
    </source>
</evidence>
<comment type="caution">
    <text evidence="13">The sequence shown here is derived from an EMBL/GenBank/DDBJ whole genome shotgun (WGS) entry which is preliminary data.</text>
</comment>
<dbReference type="GO" id="GO:0019722">
    <property type="term" value="P:calcium-mediated signaling"/>
    <property type="evidence" value="ECO:0007669"/>
    <property type="project" value="TreeGrafter"/>
</dbReference>
<keyword evidence="9 10" id="KW-0807">Transducer</keyword>
<feature type="transmembrane region" description="Helical" evidence="11">
    <location>
        <begin position="59"/>
        <end position="81"/>
    </location>
</feature>
<dbReference type="InterPro" id="IPR017452">
    <property type="entry name" value="GPCR_Rhodpsn_7TM"/>
</dbReference>
<feature type="transmembrane region" description="Helical" evidence="11">
    <location>
        <begin position="93"/>
        <end position="113"/>
    </location>
</feature>
<dbReference type="Proteomes" id="UP001187315">
    <property type="component" value="Unassembled WGS sequence"/>
</dbReference>
<evidence type="ECO:0000256" key="6">
    <source>
        <dbReference type="ARBA" id="ARBA00023157"/>
    </source>
</evidence>
<reference evidence="13" key="1">
    <citation type="submission" date="2023-08" db="EMBL/GenBank/DDBJ databases">
        <title>Pelteobagrus vachellii genome.</title>
        <authorList>
            <person name="Liu H."/>
        </authorList>
    </citation>
    <scope>NUCLEOTIDE SEQUENCE</scope>
    <source>
        <strain evidence="13">PRFRI_2022a</strain>
        <tissue evidence="13">Muscle</tissue>
    </source>
</reference>
<keyword evidence="14" id="KW-1185">Reference proteome</keyword>
<dbReference type="Gene3D" id="1.20.1070.10">
    <property type="entry name" value="Rhodopsin 7-helix transmembrane proteins"/>
    <property type="match status" value="1"/>
</dbReference>
<gene>
    <name evidence="13" type="ORF">Q7C36_005223</name>
</gene>
<dbReference type="Pfam" id="PF00001">
    <property type="entry name" value="7tm_1"/>
    <property type="match status" value="1"/>
</dbReference>
<feature type="transmembrane region" description="Helical" evidence="11">
    <location>
        <begin position="133"/>
        <end position="151"/>
    </location>
</feature>
<dbReference type="PANTHER" id="PTHR10489">
    <property type="entry name" value="CELL ADHESION MOLECULE"/>
    <property type="match status" value="1"/>
</dbReference>
<feature type="transmembrane region" description="Helical" evidence="11">
    <location>
        <begin position="300"/>
        <end position="328"/>
    </location>
</feature>
<proteinExistence type="inferred from homology"/>
<evidence type="ECO:0000256" key="5">
    <source>
        <dbReference type="ARBA" id="ARBA00023136"/>
    </source>
</evidence>
<organism evidence="13 14">
    <name type="scientific">Tachysurus vachellii</name>
    <name type="common">Darkbarbel catfish</name>
    <name type="synonym">Pelteobagrus vachellii</name>
    <dbReference type="NCBI Taxonomy" id="175792"/>
    <lineage>
        <taxon>Eukaryota</taxon>
        <taxon>Metazoa</taxon>
        <taxon>Chordata</taxon>
        <taxon>Craniata</taxon>
        <taxon>Vertebrata</taxon>
        <taxon>Euteleostomi</taxon>
        <taxon>Actinopterygii</taxon>
        <taxon>Neopterygii</taxon>
        <taxon>Teleostei</taxon>
        <taxon>Ostariophysi</taxon>
        <taxon>Siluriformes</taxon>
        <taxon>Bagridae</taxon>
        <taxon>Tachysurus</taxon>
    </lineage>
</organism>
<dbReference type="GO" id="GO:0006955">
    <property type="term" value="P:immune response"/>
    <property type="evidence" value="ECO:0007669"/>
    <property type="project" value="TreeGrafter"/>
</dbReference>